<evidence type="ECO:0000256" key="2">
    <source>
        <dbReference type="ARBA" id="ARBA00022906"/>
    </source>
</evidence>
<feature type="domain" description="Cation efflux protein cytoplasmic" evidence="4">
    <location>
        <begin position="5"/>
        <end position="65"/>
    </location>
</feature>
<comment type="caution">
    <text evidence="5">The sequence shown here is derived from an EMBL/GenBank/DDBJ whole genome shotgun (WGS) entry which is preliminary data.</text>
</comment>
<dbReference type="PANTHER" id="PTHR11562">
    <property type="entry name" value="CATION EFFLUX PROTEIN/ ZINC TRANSPORTER"/>
    <property type="match status" value="1"/>
</dbReference>
<accession>A0AA88SDP3</accession>
<gene>
    <name evidence="5" type="ORF">RJ640_030189</name>
</gene>
<evidence type="ECO:0000259" key="4">
    <source>
        <dbReference type="Pfam" id="PF16916"/>
    </source>
</evidence>
<proteinExistence type="inferred from homology"/>
<keyword evidence="2" id="KW-0406">Ion transport</keyword>
<evidence type="ECO:0000256" key="1">
    <source>
        <dbReference type="ARBA" id="ARBA00008873"/>
    </source>
</evidence>
<dbReference type="GO" id="GO:0005886">
    <property type="term" value="C:plasma membrane"/>
    <property type="evidence" value="ECO:0007669"/>
    <property type="project" value="TreeGrafter"/>
</dbReference>
<comment type="similarity">
    <text evidence="1">Belongs to the cation diffusion facilitator (CDF) transporter (TC 2.A.4) family. SLC30A subfamily.</text>
</comment>
<dbReference type="InterPro" id="IPR027470">
    <property type="entry name" value="Cation_efflux_CTD"/>
</dbReference>
<keyword evidence="6" id="KW-1185">Reference proteome</keyword>
<keyword evidence="2" id="KW-0862">Zinc</keyword>
<evidence type="ECO:0000313" key="6">
    <source>
        <dbReference type="Proteomes" id="UP001187471"/>
    </source>
</evidence>
<sequence length="93" mass="10485">MESTPREIDVTKLEMGVCEMDEVVAIHELHLWAITVGKVLMACHVKIRPKADADVVLDKIVDYMRGSTISVIKISLLGINHLVFYFFAQSRAK</sequence>
<dbReference type="InterPro" id="IPR050681">
    <property type="entry name" value="CDF/SLC30A"/>
</dbReference>
<dbReference type="AlphaFoldDB" id="A0AA88SDP3"/>
<feature type="transmembrane region" description="Helical" evidence="3">
    <location>
        <begin position="69"/>
        <end position="88"/>
    </location>
</feature>
<evidence type="ECO:0000256" key="3">
    <source>
        <dbReference type="SAM" id="Phobius"/>
    </source>
</evidence>
<reference evidence="5" key="1">
    <citation type="submission" date="2022-12" db="EMBL/GenBank/DDBJ databases">
        <title>Draft genome assemblies for two species of Escallonia (Escalloniales).</title>
        <authorList>
            <person name="Chanderbali A."/>
            <person name="Dervinis C."/>
            <person name="Anghel I."/>
            <person name="Soltis D."/>
            <person name="Soltis P."/>
            <person name="Zapata F."/>
        </authorList>
    </citation>
    <scope>NUCLEOTIDE SEQUENCE</scope>
    <source>
        <strain evidence="5">UCBG92.1500</strain>
        <tissue evidence="5">Leaf</tissue>
    </source>
</reference>
<dbReference type="Proteomes" id="UP001187471">
    <property type="component" value="Unassembled WGS sequence"/>
</dbReference>
<evidence type="ECO:0000313" key="5">
    <source>
        <dbReference type="EMBL" id="KAK2987520.1"/>
    </source>
</evidence>
<dbReference type="PANTHER" id="PTHR11562:SF100">
    <property type="entry name" value="METAL TOLERANCE PROTEIN A2"/>
    <property type="match status" value="1"/>
</dbReference>
<dbReference type="GO" id="GO:0005773">
    <property type="term" value="C:vacuole"/>
    <property type="evidence" value="ECO:0007669"/>
    <property type="project" value="TreeGrafter"/>
</dbReference>
<keyword evidence="3" id="KW-1133">Transmembrane helix</keyword>
<organism evidence="5 6">
    <name type="scientific">Escallonia rubra</name>
    <dbReference type="NCBI Taxonomy" id="112253"/>
    <lineage>
        <taxon>Eukaryota</taxon>
        <taxon>Viridiplantae</taxon>
        <taxon>Streptophyta</taxon>
        <taxon>Embryophyta</taxon>
        <taxon>Tracheophyta</taxon>
        <taxon>Spermatophyta</taxon>
        <taxon>Magnoliopsida</taxon>
        <taxon>eudicotyledons</taxon>
        <taxon>Gunneridae</taxon>
        <taxon>Pentapetalae</taxon>
        <taxon>asterids</taxon>
        <taxon>campanulids</taxon>
        <taxon>Escalloniales</taxon>
        <taxon>Escalloniaceae</taxon>
        <taxon>Escallonia</taxon>
    </lineage>
</organism>
<name>A0AA88SDP3_9ASTE</name>
<keyword evidence="3" id="KW-0472">Membrane</keyword>
<keyword evidence="2" id="KW-0813">Transport</keyword>
<keyword evidence="2" id="KW-0864">Zinc transport</keyword>
<dbReference type="GO" id="GO:0005385">
    <property type="term" value="F:zinc ion transmembrane transporter activity"/>
    <property type="evidence" value="ECO:0007669"/>
    <property type="project" value="TreeGrafter"/>
</dbReference>
<dbReference type="EMBL" id="JAVXUO010000978">
    <property type="protein sequence ID" value="KAK2987520.1"/>
    <property type="molecule type" value="Genomic_DNA"/>
</dbReference>
<dbReference type="Pfam" id="PF16916">
    <property type="entry name" value="ZT_dimer"/>
    <property type="match status" value="1"/>
</dbReference>
<keyword evidence="3" id="KW-0812">Transmembrane</keyword>
<protein>
    <recommendedName>
        <fullName evidence="4">Cation efflux protein cytoplasmic domain-containing protein</fullName>
    </recommendedName>
</protein>